<dbReference type="GO" id="GO:0005829">
    <property type="term" value="C:cytosol"/>
    <property type="evidence" value="ECO:0007669"/>
    <property type="project" value="TreeGrafter"/>
</dbReference>
<dbReference type="PANTHER" id="PTHR43691:SF11">
    <property type="entry name" value="FI09636P-RELATED"/>
    <property type="match status" value="1"/>
</dbReference>
<dbReference type="GO" id="GO:0009116">
    <property type="term" value="P:nucleoside metabolic process"/>
    <property type="evidence" value="ECO:0007669"/>
    <property type="project" value="InterPro"/>
</dbReference>
<dbReference type="Pfam" id="PF01048">
    <property type="entry name" value="PNP_UDP_1"/>
    <property type="match status" value="1"/>
</dbReference>
<keyword evidence="5" id="KW-0614">Plasmid</keyword>
<dbReference type="RefSeq" id="WP_051900425.1">
    <property type="nucleotide sequence ID" value="NZ_HG938356.1"/>
</dbReference>
<dbReference type="AlphaFoldDB" id="A0A068TJ02"/>
<evidence type="ECO:0000256" key="2">
    <source>
        <dbReference type="ARBA" id="ARBA00021980"/>
    </source>
</evidence>
<dbReference type="EMBL" id="HG938356">
    <property type="protein sequence ID" value="CDN57475.1"/>
    <property type="molecule type" value="Genomic_DNA"/>
</dbReference>
<dbReference type="eggNOG" id="COG2820">
    <property type="taxonomic scope" value="Bacteria"/>
</dbReference>
<feature type="domain" description="Nucleoside phosphorylase" evidence="4">
    <location>
        <begin position="29"/>
        <end position="243"/>
    </location>
</feature>
<organism evidence="5 6">
    <name type="scientific">Neorhizobium galegae bv. officinalis bv. officinalis str. HAMBI 1141</name>
    <dbReference type="NCBI Taxonomy" id="1028801"/>
    <lineage>
        <taxon>Bacteria</taxon>
        <taxon>Pseudomonadati</taxon>
        <taxon>Pseudomonadota</taxon>
        <taxon>Alphaproteobacteria</taxon>
        <taxon>Hyphomicrobiales</taxon>
        <taxon>Rhizobiaceae</taxon>
        <taxon>Rhizobium/Agrobacterium group</taxon>
        <taxon>Neorhizobium</taxon>
    </lineage>
</organism>
<dbReference type="EC" id="2.4.2.3" evidence="1"/>
<evidence type="ECO:0000256" key="3">
    <source>
        <dbReference type="ARBA" id="ARBA00048447"/>
    </source>
</evidence>
<dbReference type="InterPro" id="IPR000845">
    <property type="entry name" value="Nucleoside_phosphorylase_d"/>
</dbReference>
<dbReference type="PATRIC" id="fig|1028801.3.peg.5243"/>
<evidence type="ECO:0000313" key="5">
    <source>
        <dbReference type="EMBL" id="CDN57475.1"/>
    </source>
</evidence>
<comment type="catalytic activity">
    <reaction evidence="3">
        <text>uridine + phosphate = alpha-D-ribose 1-phosphate + uracil</text>
        <dbReference type="Rhea" id="RHEA:24388"/>
        <dbReference type="ChEBI" id="CHEBI:16704"/>
        <dbReference type="ChEBI" id="CHEBI:17568"/>
        <dbReference type="ChEBI" id="CHEBI:43474"/>
        <dbReference type="ChEBI" id="CHEBI:57720"/>
        <dbReference type="EC" id="2.4.2.3"/>
    </reaction>
</comment>
<dbReference type="SUPFAM" id="SSF53167">
    <property type="entry name" value="Purine and uridine phosphorylases"/>
    <property type="match status" value="1"/>
</dbReference>
<dbReference type="HOGENOM" id="CLU_068457_0_0_5"/>
<dbReference type="Proteomes" id="UP000028186">
    <property type="component" value="Plasmid pHAMBI1141a"/>
</dbReference>
<proteinExistence type="predicted"/>
<gene>
    <name evidence="5" type="ORF">RG1141_PA06430</name>
</gene>
<name>A0A068TJ02_NEOGA</name>
<dbReference type="KEGG" id="ngl:RG1141_PA06430"/>
<dbReference type="GO" id="GO:0004850">
    <property type="term" value="F:uridine phosphorylase activity"/>
    <property type="evidence" value="ECO:0007669"/>
    <property type="project" value="UniProtKB-EC"/>
</dbReference>
<dbReference type="PANTHER" id="PTHR43691">
    <property type="entry name" value="URIDINE PHOSPHORYLASE"/>
    <property type="match status" value="1"/>
</dbReference>
<dbReference type="Gene3D" id="3.40.50.1580">
    <property type="entry name" value="Nucleoside phosphorylase domain"/>
    <property type="match status" value="1"/>
</dbReference>
<sequence length="265" mass="28144">MARTSAAFPWKNGRPPHLPCGSGDIAENVLTPGDPDRVALLADMLEDVQDFGRKREFAVITGSYEGTRLTICSTGIGGPSTEIALVELAMLGARRVIRIGGMSALVAEYTVGSFIAVDRAIGDTGTAMTYRAAGGEAKASPQITQGLIAAAAELGLTCRPGMVASTDSYYFGQDRRYRPLYDGADISANFIGRFQAQGAVGVEMESEITLTVGGAIGLETGCLLGVHGNRATDDWLDDYEATQRNLLRIAGRAFSSTKWELRSQP</sequence>
<evidence type="ECO:0000256" key="1">
    <source>
        <dbReference type="ARBA" id="ARBA00011888"/>
    </source>
</evidence>
<accession>A0A068TJ02</accession>
<evidence type="ECO:0000259" key="4">
    <source>
        <dbReference type="Pfam" id="PF01048"/>
    </source>
</evidence>
<protein>
    <recommendedName>
        <fullName evidence="2">Uridine phosphorylase</fullName>
        <ecNumber evidence="1">2.4.2.3</ecNumber>
    </recommendedName>
</protein>
<reference evidence="6" key="1">
    <citation type="journal article" date="2014" name="BMC Genomics">
        <title>Genome sequencing of two Neorhizobium galegae strains reveals a noeT gene responsible for the unusual acetylation of the nodulation factors.</title>
        <authorList>
            <person name="Osterman J."/>
            <person name="Marsh J."/>
            <person name="Laine P.K."/>
            <person name="Zeng Z."/>
            <person name="Alatalo E."/>
            <person name="Sullivan J.T."/>
            <person name="Young J.P."/>
            <person name="Thomas-Oates J."/>
            <person name="Paulin L."/>
            <person name="Lindstrom K."/>
        </authorList>
    </citation>
    <scope>NUCLEOTIDE SEQUENCE [LARGE SCALE GENOMIC DNA]</scope>
    <source>
        <strain evidence="6">HAMBI 1141</strain>
        <plasmid evidence="6">II</plasmid>
    </source>
</reference>
<evidence type="ECO:0000313" key="6">
    <source>
        <dbReference type="Proteomes" id="UP000028186"/>
    </source>
</evidence>
<dbReference type="CDD" id="cd17767">
    <property type="entry name" value="UP_EcUdp-like"/>
    <property type="match status" value="1"/>
</dbReference>
<geneLocation type="plasmid" evidence="6">
    <name>II</name>
</geneLocation>
<dbReference type="InterPro" id="IPR035994">
    <property type="entry name" value="Nucleoside_phosphorylase_sf"/>
</dbReference>